<feature type="domain" description="Resolvase/invertase-type recombinase catalytic" evidence="6">
    <location>
        <begin position="4"/>
        <end position="150"/>
    </location>
</feature>
<keyword evidence="2" id="KW-0238">DNA-binding</keyword>
<evidence type="ECO:0000313" key="9">
    <source>
        <dbReference type="Proteomes" id="UP000010467"/>
    </source>
</evidence>
<dbReference type="CDD" id="cd00338">
    <property type="entry name" value="Ser_Recombinase"/>
    <property type="match status" value="1"/>
</dbReference>
<name>K9ZWU7_DEIPD</name>
<dbReference type="PROSITE" id="PS51736">
    <property type="entry name" value="RECOMBINASES_3"/>
    <property type="match status" value="1"/>
</dbReference>
<feature type="active site" description="O-(5'-phospho-DNA)-serine intermediate" evidence="4 5">
    <location>
        <position position="12"/>
    </location>
</feature>
<evidence type="ECO:0000256" key="2">
    <source>
        <dbReference type="ARBA" id="ARBA00023125"/>
    </source>
</evidence>
<dbReference type="Proteomes" id="UP000010467">
    <property type="component" value="Chromosome"/>
</dbReference>
<evidence type="ECO:0000259" key="7">
    <source>
        <dbReference type="PROSITE" id="PS51737"/>
    </source>
</evidence>
<dbReference type="PANTHER" id="PTHR30461:SF23">
    <property type="entry name" value="DNA RECOMBINASE-RELATED"/>
    <property type="match status" value="1"/>
</dbReference>
<dbReference type="InterPro" id="IPR036162">
    <property type="entry name" value="Resolvase-like_N_sf"/>
</dbReference>
<dbReference type="Pfam" id="PF07508">
    <property type="entry name" value="Recombinase"/>
    <property type="match status" value="1"/>
</dbReference>
<evidence type="ECO:0000256" key="1">
    <source>
        <dbReference type="ARBA" id="ARBA00022908"/>
    </source>
</evidence>
<dbReference type="GO" id="GO:0015074">
    <property type="term" value="P:DNA integration"/>
    <property type="evidence" value="ECO:0007669"/>
    <property type="project" value="UniProtKB-KW"/>
</dbReference>
<dbReference type="RefSeq" id="WP_015234413.1">
    <property type="nucleotide sequence ID" value="NC_019793.1"/>
</dbReference>
<evidence type="ECO:0000256" key="4">
    <source>
        <dbReference type="PIRSR" id="PIRSR606118-50"/>
    </source>
</evidence>
<keyword evidence="1" id="KW-0229">DNA integration</keyword>
<accession>K9ZWU7</accession>
<dbReference type="InterPro" id="IPR006119">
    <property type="entry name" value="Resolv_N"/>
</dbReference>
<dbReference type="OrthoDB" id="65783at2"/>
<dbReference type="Gene3D" id="3.90.1750.20">
    <property type="entry name" value="Putative Large Serine Recombinase, Chain B, Domain 2"/>
    <property type="match status" value="1"/>
</dbReference>
<dbReference type="InterPro" id="IPR006118">
    <property type="entry name" value="Recombinase_CS"/>
</dbReference>
<evidence type="ECO:0000259" key="6">
    <source>
        <dbReference type="PROSITE" id="PS51736"/>
    </source>
</evidence>
<dbReference type="EMBL" id="CP003382">
    <property type="protein sequence ID" value="AFZ66103.1"/>
    <property type="molecule type" value="Genomic_DNA"/>
</dbReference>
<proteinExistence type="predicted"/>
<dbReference type="PROSITE" id="PS00397">
    <property type="entry name" value="RECOMBINASES_1"/>
    <property type="match status" value="1"/>
</dbReference>
<dbReference type="InterPro" id="IPR050639">
    <property type="entry name" value="SSR_resolvase"/>
</dbReference>
<dbReference type="GO" id="GO:0000150">
    <property type="term" value="F:DNA strand exchange activity"/>
    <property type="evidence" value="ECO:0007669"/>
    <property type="project" value="InterPro"/>
</dbReference>
<gene>
    <name evidence="8" type="ordered locus">Deipe_0507</name>
</gene>
<dbReference type="InterPro" id="IPR011109">
    <property type="entry name" value="DNA_bind_recombinase_dom"/>
</dbReference>
<sequence length="472" mass="53460">MPRSAVLYLRVSTSQQAGDERFGFDVQRQAAERYATQQGLRLTRTYQDVITGTKATRTQLNALLEDAGNYEAVLISSVDRLARRTGIAYAVLEELLDTGMEVHSADMGVIDPKDEMSALNFGVRSVFAQADHMRIVKRLREGMRAKVRRGKPVVPPSGYGWQAGEIFEEEAGWIRQMYAWAREGKTAHEIVTELNRLGIPRRGGARWSHSTVKYTLRNPLYKGVYQFGRARKGRGDGRDLVTCEVPAIVSPADWDATQRAIDARTRGGRPASRMDASEFGLAKRVKCGACGSTMSSATNQPREGHSRRNPYHFYYCYRIYRRDGYWGEPCPHRRYYGARKLHAQVREQLEQLQLDDLALAESTTYQPPEPVDLTPALAQIERKLTRAREAYLGDVLSLDEFAQEKRRLEEQRQALLEAQQEEASPRQLPLKEARAKIREALRKDSIAETAQDLGLSLTLYPDGRADLRIDPL</sequence>
<dbReference type="PATRIC" id="fig|937777.3.peg.511"/>
<dbReference type="SUPFAM" id="SSF53041">
    <property type="entry name" value="Resolvase-like"/>
    <property type="match status" value="1"/>
</dbReference>
<organism evidence="8 9">
    <name type="scientific">Deinococcus peraridilitoris (strain DSM 19664 / LMG 22246 / CIP 109416 / KR-200)</name>
    <dbReference type="NCBI Taxonomy" id="937777"/>
    <lineage>
        <taxon>Bacteria</taxon>
        <taxon>Thermotogati</taxon>
        <taxon>Deinococcota</taxon>
        <taxon>Deinococci</taxon>
        <taxon>Deinococcales</taxon>
        <taxon>Deinococcaceae</taxon>
        <taxon>Deinococcus</taxon>
    </lineage>
</organism>
<dbReference type="KEGG" id="dpd:Deipe_0507"/>
<reference evidence="9" key="1">
    <citation type="submission" date="2012-03" db="EMBL/GenBank/DDBJ databases">
        <title>Complete sequence of chromosome of Deinococcus peraridilitoris DSM 19664.</title>
        <authorList>
            <person name="Lucas S."/>
            <person name="Copeland A."/>
            <person name="Lapidus A."/>
            <person name="Glavina del Rio T."/>
            <person name="Dalin E."/>
            <person name="Tice H."/>
            <person name="Bruce D."/>
            <person name="Goodwin L."/>
            <person name="Pitluck S."/>
            <person name="Peters L."/>
            <person name="Mikhailova N."/>
            <person name="Lu M."/>
            <person name="Kyrpides N."/>
            <person name="Mavromatis K."/>
            <person name="Ivanova N."/>
            <person name="Brettin T."/>
            <person name="Detter J.C."/>
            <person name="Han C."/>
            <person name="Larimer F."/>
            <person name="Land M."/>
            <person name="Hauser L."/>
            <person name="Markowitz V."/>
            <person name="Cheng J.-F."/>
            <person name="Hugenholtz P."/>
            <person name="Woyke T."/>
            <person name="Wu D."/>
            <person name="Pukall R."/>
            <person name="Steenblock K."/>
            <person name="Brambilla E."/>
            <person name="Klenk H.-P."/>
            <person name="Eisen J.A."/>
        </authorList>
    </citation>
    <scope>NUCLEOTIDE SEQUENCE [LARGE SCALE GENOMIC DNA]</scope>
    <source>
        <strain evidence="9">DSM 19664 / LMG 22246 / CIP 109416 / KR-200</strain>
    </source>
</reference>
<dbReference type="eggNOG" id="COG1961">
    <property type="taxonomic scope" value="Bacteria"/>
</dbReference>
<dbReference type="InterPro" id="IPR038109">
    <property type="entry name" value="DNA_bind_recomb_sf"/>
</dbReference>
<dbReference type="Pfam" id="PF00239">
    <property type="entry name" value="Resolvase"/>
    <property type="match status" value="1"/>
</dbReference>
<keyword evidence="3" id="KW-0233">DNA recombination</keyword>
<dbReference type="GO" id="GO:0003677">
    <property type="term" value="F:DNA binding"/>
    <property type="evidence" value="ECO:0007669"/>
    <property type="project" value="UniProtKB-KW"/>
</dbReference>
<dbReference type="HOGENOM" id="CLU_010686_18_3_0"/>
<dbReference type="PANTHER" id="PTHR30461">
    <property type="entry name" value="DNA-INVERTASE FROM LAMBDOID PROPHAGE"/>
    <property type="match status" value="1"/>
</dbReference>
<protein>
    <submittedName>
        <fullName evidence="8">Site-specific recombinase, DNA invertase Pin</fullName>
    </submittedName>
</protein>
<evidence type="ECO:0000313" key="8">
    <source>
        <dbReference type="EMBL" id="AFZ66103.1"/>
    </source>
</evidence>
<dbReference type="STRING" id="937777.Deipe_0507"/>
<dbReference type="AlphaFoldDB" id="K9ZWU7"/>
<evidence type="ECO:0000256" key="5">
    <source>
        <dbReference type="PROSITE-ProRule" id="PRU10137"/>
    </source>
</evidence>
<dbReference type="PROSITE" id="PS51737">
    <property type="entry name" value="RECOMBINASE_DNA_BIND"/>
    <property type="match status" value="1"/>
</dbReference>
<keyword evidence="9" id="KW-1185">Reference proteome</keyword>
<feature type="domain" description="Recombinase" evidence="7">
    <location>
        <begin position="156"/>
        <end position="267"/>
    </location>
</feature>
<dbReference type="SMART" id="SM00857">
    <property type="entry name" value="Resolvase"/>
    <property type="match status" value="1"/>
</dbReference>
<dbReference type="Gene3D" id="3.40.50.1390">
    <property type="entry name" value="Resolvase, N-terminal catalytic domain"/>
    <property type="match status" value="1"/>
</dbReference>
<evidence type="ECO:0000256" key="3">
    <source>
        <dbReference type="ARBA" id="ARBA00023172"/>
    </source>
</evidence>